<dbReference type="EMBL" id="ATNM01000027">
    <property type="protein sequence ID" value="EPR71149.1"/>
    <property type="molecule type" value="Genomic_DNA"/>
</dbReference>
<dbReference type="AlphaFoldDB" id="S7WWL2"/>
<protein>
    <submittedName>
        <fullName evidence="1">Uncharacterized protein</fullName>
    </submittedName>
</protein>
<evidence type="ECO:0000313" key="1">
    <source>
        <dbReference type="EMBL" id="EPR71149.1"/>
    </source>
</evidence>
<proteinExistence type="predicted"/>
<dbReference type="Proteomes" id="UP000014974">
    <property type="component" value="Unassembled WGS sequence"/>
</dbReference>
<reference evidence="1 2" key="1">
    <citation type="journal article" date="2013" name="Genome Announc.">
        <title>Draft Genome Sequence of Cyclobacterium qasimii Strain M12-11BT, Isolated from Arctic Marine Sediment.</title>
        <authorList>
            <person name="Shivaji S."/>
            <person name="Ara S."/>
            <person name="Singh A."/>
            <person name="Kumar Pinnaka A."/>
        </authorList>
    </citation>
    <scope>NUCLEOTIDE SEQUENCE [LARGE SCALE GENOMIC DNA]</scope>
    <source>
        <strain evidence="1 2">M12-11B</strain>
    </source>
</reference>
<evidence type="ECO:0000313" key="2">
    <source>
        <dbReference type="Proteomes" id="UP000014974"/>
    </source>
</evidence>
<comment type="caution">
    <text evidence="1">The sequence shown here is derived from an EMBL/GenBank/DDBJ whole genome shotgun (WGS) entry which is preliminary data.</text>
</comment>
<dbReference type="STRING" id="641524.ADICYQ_0569"/>
<accession>S7WWL2</accession>
<organism evidence="1 2">
    <name type="scientific">Cyclobacterium qasimii M12-11B</name>
    <dbReference type="NCBI Taxonomy" id="641524"/>
    <lineage>
        <taxon>Bacteria</taxon>
        <taxon>Pseudomonadati</taxon>
        <taxon>Bacteroidota</taxon>
        <taxon>Cytophagia</taxon>
        <taxon>Cytophagales</taxon>
        <taxon>Cyclobacteriaceae</taxon>
        <taxon>Cyclobacterium</taxon>
    </lineage>
</organism>
<gene>
    <name evidence="1" type="ORF">ADICYQ_0569</name>
</gene>
<sequence length="38" mass="4375">MAINNLIFLNLPAFKNYHSKRISNILQRIPVSFVASPF</sequence>
<name>S7WWL2_9BACT</name>